<gene>
    <name evidence="1" type="ORF">C5S46_01945</name>
</gene>
<comment type="caution">
    <text evidence="1">The sequence shown here is derived from an EMBL/GenBank/DDBJ whole genome shotgun (WGS) entry which is preliminary data.</text>
</comment>
<dbReference type="Proteomes" id="UP000315423">
    <property type="component" value="Unassembled WGS sequence"/>
</dbReference>
<sequence length="401" mass="44996">MENFKNLGISERLLKTINDENFDHPTEIQEKSIPLILAGEDVIAGSATGSGKTLAFACGILQTAKKGKGIQALVLTPTRELAEQVTSALKKFSKSIPLKIISVYGGVGINEQIRGLKTADVVVGTPGRMLDHMERKTIKFNKVETLVLDEADRMLDMGFMDDVTKIINRCPEDRQTLLFSATISKEIVKLGRKFMYEPIHVKVKSNIDASQLDQSYYRIKANMKFSLLLHLLKNENSDLSMVFCNTKRYTDTVAKNLKSSGVNAQAIHGGLTQNKRNNVMKQFHAGKAGVLVCTDVAARGLDINGVSHVYNYDIPRESKQYIHRIGRTARAGKEGKAINIISEKDNDNFKNVLKFNDVVIRKEKLPAIEKIQIKRSTQIGIKQNNKRNFRKRTNSNRHKNR</sequence>
<accession>A0AC61SC56</accession>
<evidence type="ECO:0000313" key="2">
    <source>
        <dbReference type="Proteomes" id="UP000315423"/>
    </source>
</evidence>
<reference evidence="1" key="1">
    <citation type="submission" date="2018-09" db="EMBL/GenBank/DDBJ databases">
        <title>A genomic encyclopedia of anaerobic methanotrophic archaea.</title>
        <authorList>
            <person name="Skennerton C.T."/>
            <person name="Chadwick G.L."/>
            <person name="Laso-Perez R."/>
            <person name="Leu A.O."/>
            <person name="Speth D.R."/>
            <person name="Yu H."/>
            <person name="Morgan-Lang C."/>
            <person name="Hatzenpichler R."/>
            <person name="Goudeau D."/>
            <person name="Malmstrom R."/>
            <person name="Woyke T."/>
            <person name="Hallam S."/>
            <person name="Tyson G.W."/>
            <person name="Wegener G."/>
            <person name="Boetius A."/>
            <person name="Orphan V.J."/>
        </authorList>
    </citation>
    <scope>NUCLEOTIDE SEQUENCE</scope>
    <source>
        <strain evidence="1">CONS3730D10UFb2</strain>
    </source>
</reference>
<keyword evidence="1" id="KW-0378">Hydrolase</keyword>
<keyword evidence="1" id="KW-0547">Nucleotide-binding</keyword>
<protein>
    <submittedName>
        <fullName evidence="1">DEAD/DEAH box helicase</fullName>
    </submittedName>
</protein>
<name>A0AC61SC56_9EURY</name>
<organism evidence="1 2">
    <name type="scientific">Candidatus Methanomarinus sp</name>
    <dbReference type="NCBI Taxonomy" id="3386244"/>
    <lineage>
        <taxon>Archaea</taxon>
        <taxon>Methanobacteriati</taxon>
        <taxon>Methanobacteriota</taxon>
        <taxon>Stenosarchaea group</taxon>
        <taxon>Methanomicrobia</taxon>
        <taxon>Methanosarcinales</taxon>
        <taxon>ANME-2 cluster</taxon>
        <taxon>Candidatus Methanocomedenaceae</taxon>
        <taxon>Candidatus Methanomarinus</taxon>
    </lineage>
</organism>
<keyword evidence="1" id="KW-0067">ATP-binding</keyword>
<keyword evidence="1" id="KW-0347">Helicase</keyword>
<proteinExistence type="predicted"/>
<evidence type="ECO:0000313" key="1">
    <source>
        <dbReference type="EMBL" id="TKY92188.1"/>
    </source>
</evidence>
<dbReference type="EMBL" id="QYBA01000064">
    <property type="protein sequence ID" value="TKY92188.1"/>
    <property type="molecule type" value="Genomic_DNA"/>
</dbReference>